<keyword evidence="1" id="KW-0238">DNA-binding</keyword>
<dbReference type="InterPro" id="IPR006600">
    <property type="entry name" value="HTH_CenpB_DNA-bd_dom"/>
</dbReference>
<accession>A0A8H7VH78</accession>
<dbReference type="GO" id="GO:0003677">
    <property type="term" value="F:DNA binding"/>
    <property type="evidence" value="ECO:0007669"/>
    <property type="project" value="UniProtKB-KW"/>
</dbReference>
<dbReference type="Pfam" id="PF03221">
    <property type="entry name" value="HTH_Tnp_Tc5"/>
    <property type="match status" value="1"/>
</dbReference>
<comment type="caution">
    <text evidence="4">The sequence shown here is derived from an EMBL/GenBank/DDBJ whole genome shotgun (WGS) entry which is preliminary data.</text>
</comment>
<protein>
    <recommendedName>
        <fullName evidence="3">HTH CENPB-type domain-containing protein</fullName>
    </recommendedName>
</protein>
<organism evidence="4 5">
    <name type="scientific">Circinella minor</name>
    <dbReference type="NCBI Taxonomy" id="1195481"/>
    <lineage>
        <taxon>Eukaryota</taxon>
        <taxon>Fungi</taxon>
        <taxon>Fungi incertae sedis</taxon>
        <taxon>Mucoromycota</taxon>
        <taxon>Mucoromycotina</taxon>
        <taxon>Mucoromycetes</taxon>
        <taxon>Mucorales</taxon>
        <taxon>Lichtheimiaceae</taxon>
        <taxon>Circinella</taxon>
    </lineage>
</organism>
<evidence type="ECO:0000256" key="1">
    <source>
        <dbReference type="ARBA" id="ARBA00023125"/>
    </source>
</evidence>
<feature type="compositionally biased region" description="Polar residues" evidence="2">
    <location>
        <begin position="1"/>
        <end position="12"/>
    </location>
</feature>
<feature type="compositionally biased region" description="Low complexity" evidence="2">
    <location>
        <begin position="13"/>
        <end position="33"/>
    </location>
</feature>
<feature type="compositionally biased region" description="Polar residues" evidence="2">
    <location>
        <begin position="56"/>
        <end position="73"/>
    </location>
</feature>
<evidence type="ECO:0000259" key="3">
    <source>
        <dbReference type="PROSITE" id="PS51253"/>
    </source>
</evidence>
<name>A0A8H7VH78_9FUNG</name>
<evidence type="ECO:0000256" key="2">
    <source>
        <dbReference type="SAM" id="MobiDB-lite"/>
    </source>
</evidence>
<keyword evidence="5" id="KW-1185">Reference proteome</keyword>
<dbReference type="Gene3D" id="1.10.10.60">
    <property type="entry name" value="Homeodomain-like"/>
    <property type="match status" value="1"/>
</dbReference>
<sequence length="281" mass="31568">MSLSPMSSTLNKPKTTLPQTSLTLSPSQPTSSKSPPPTKTHQKQPTLNPHDEVTLPSANSKNITTKMTATIPPQLTERIKQARPGSTTSISPTTHEPPNKKLRHVMDSNPASMNNICVTNTTKATNFFQFPTAQPKFNYVHIPCQQCTTRQETCKLLRRLNINTSRILDISFPGKKSALTNRQKLAICLRKQREKITPSELARLAKDEFKLDKLPGQQTIKPALLELKLLLAQYVTDMGNASQPISMASIIHQAKIQCRRRQLEVPEDFQFSNGWLTKFMR</sequence>
<evidence type="ECO:0000313" key="4">
    <source>
        <dbReference type="EMBL" id="KAG2218767.1"/>
    </source>
</evidence>
<feature type="domain" description="HTH CENPB-type" evidence="3">
    <location>
        <begin position="215"/>
        <end position="281"/>
    </location>
</feature>
<feature type="region of interest" description="Disordered" evidence="2">
    <location>
        <begin position="1"/>
        <end position="100"/>
    </location>
</feature>
<dbReference type="OrthoDB" id="125347at2759"/>
<dbReference type="PROSITE" id="PS51253">
    <property type="entry name" value="HTH_CENPB"/>
    <property type="match status" value="1"/>
</dbReference>
<proteinExistence type="predicted"/>
<gene>
    <name evidence="4" type="ORF">INT45_012987</name>
</gene>
<dbReference type="AlphaFoldDB" id="A0A8H7VH78"/>
<dbReference type="EMBL" id="JAEPRB010000211">
    <property type="protein sequence ID" value="KAG2218767.1"/>
    <property type="molecule type" value="Genomic_DNA"/>
</dbReference>
<evidence type="ECO:0000313" key="5">
    <source>
        <dbReference type="Proteomes" id="UP000646827"/>
    </source>
</evidence>
<dbReference type="Proteomes" id="UP000646827">
    <property type="component" value="Unassembled WGS sequence"/>
</dbReference>
<reference evidence="4 5" key="1">
    <citation type="submission" date="2020-12" db="EMBL/GenBank/DDBJ databases">
        <title>Metabolic potential, ecology and presence of endohyphal bacteria is reflected in genomic diversity of Mucoromycotina.</title>
        <authorList>
            <person name="Muszewska A."/>
            <person name="Okrasinska A."/>
            <person name="Steczkiewicz K."/>
            <person name="Drgas O."/>
            <person name="Orlowska M."/>
            <person name="Perlinska-Lenart U."/>
            <person name="Aleksandrzak-Piekarczyk T."/>
            <person name="Szatraj K."/>
            <person name="Zielenkiewicz U."/>
            <person name="Pilsyk S."/>
            <person name="Malc E."/>
            <person name="Mieczkowski P."/>
            <person name="Kruszewska J.S."/>
            <person name="Biernat P."/>
            <person name="Pawlowska J."/>
        </authorList>
    </citation>
    <scope>NUCLEOTIDE SEQUENCE [LARGE SCALE GENOMIC DNA]</scope>
    <source>
        <strain evidence="4 5">CBS 142.35</strain>
    </source>
</reference>
<feature type="compositionally biased region" description="Polar residues" evidence="2">
    <location>
        <begin position="84"/>
        <end position="96"/>
    </location>
</feature>